<dbReference type="SMART" id="SM00420">
    <property type="entry name" value="HTH_DEOR"/>
    <property type="match status" value="1"/>
</dbReference>
<dbReference type="PANTHER" id="PTHR30363:SF44">
    <property type="entry name" value="AGA OPERON TRANSCRIPTIONAL REPRESSOR-RELATED"/>
    <property type="match status" value="1"/>
</dbReference>
<dbReference type="Gene3D" id="3.40.50.1360">
    <property type="match status" value="1"/>
</dbReference>
<dbReference type="InterPro" id="IPR014036">
    <property type="entry name" value="DeoR-like_C"/>
</dbReference>
<gene>
    <name evidence="5" type="ORF">HCZ30_16050</name>
</gene>
<dbReference type="SMART" id="SM01134">
    <property type="entry name" value="DeoRC"/>
    <property type="match status" value="1"/>
</dbReference>
<dbReference type="InterPro" id="IPR001034">
    <property type="entry name" value="DeoR_HTH"/>
</dbReference>
<dbReference type="PANTHER" id="PTHR30363">
    <property type="entry name" value="HTH-TYPE TRANSCRIPTIONAL REGULATOR SRLR-RELATED"/>
    <property type="match status" value="1"/>
</dbReference>
<dbReference type="InterPro" id="IPR036388">
    <property type="entry name" value="WH-like_DNA-bd_sf"/>
</dbReference>
<dbReference type="Pfam" id="PF00455">
    <property type="entry name" value="DeoRC"/>
    <property type="match status" value="1"/>
</dbReference>
<evidence type="ECO:0000256" key="1">
    <source>
        <dbReference type="ARBA" id="ARBA00023015"/>
    </source>
</evidence>
<dbReference type="EMBL" id="JAATOP010000016">
    <property type="protein sequence ID" value="NIY73943.1"/>
    <property type="molecule type" value="Genomic_DNA"/>
</dbReference>
<proteinExistence type="predicted"/>
<dbReference type="PROSITE" id="PS51000">
    <property type="entry name" value="HTH_DEOR_2"/>
    <property type="match status" value="1"/>
</dbReference>
<keyword evidence="6" id="KW-1185">Reference proteome</keyword>
<protein>
    <submittedName>
        <fullName evidence="5">DeoR/GlpR transcriptional regulator</fullName>
    </submittedName>
</protein>
<dbReference type="SUPFAM" id="SSF46785">
    <property type="entry name" value="Winged helix' DNA-binding domain"/>
    <property type="match status" value="1"/>
</dbReference>
<dbReference type="InterPro" id="IPR037171">
    <property type="entry name" value="NagB/RpiA_transferase-like"/>
</dbReference>
<feature type="domain" description="HTH deoR-type" evidence="4">
    <location>
        <begin position="3"/>
        <end position="58"/>
    </location>
</feature>
<evidence type="ECO:0000313" key="5">
    <source>
        <dbReference type="EMBL" id="NIY73943.1"/>
    </source>
</evidence>
<sequence length="250" mass="26603">MSSDDRRRDILEQLLAHGTVQSADIERRHKVSRMTVHRDLDALVAEGWAARVRGGITVSGDPSFESDYRFRALQALPEKARMAEAAAALVKDGMTVGLGYGSTVATVVPHLAQCSGVTVVTGSLPIIEAVAQIPQINLVVVGGTLIRRFAGLFGPAAEDAYKTLSLDLCILSSAAATLPDVFHPDERVVAAKQGLLKAASKSILMMGQSKLNGRALHRLCGLEEIDTLVTDQPLKDESALTLCGTHLIVA</sequence>
<keyword evidence="1" id="KW-0805">Transcription regulation</keyword>
<dbReference type="PROSITE" id="PS00894">
    <property type="entry name" value="HTH_DEOR_1"/>
    <property type="match status" value="1"/>
</dbReference>
<evidence type="ECO:0000259" key="4">
    <source>
        <dbReference type="PROSITE" id="PS51000"/>
    </source>
</evidence>
<evidence type="ECO:0000256" key="3">
    <source>
        <dbReference type="ARBA" id="ARBA00023163"/>
    </source>
</evidence>
<dbReference type="InterPro" id="IPR050313">
    <property type="entry name" value="Carb_Metab_HTH_regulators"/>
</dbReference>
<dbReference type="Gene3D" id="1.10.10.10">
    <property type="entry name" value="Winged helix-like DNA-binding domain superfamily/Winged helix DNA-binding domain"/>
    <property type="match status" value="1"/>
</dbReference>
<evidence type="ECO:0000313" key="6">
    <source>
        <dbReference type="Proteomes" id="UP000709466"/>
    </source>
</evidence>
<reference evidence="5 6" key="1">
    <citation type="submission" date="2020-03" db="EMBL/GenBank/DDBJ databases">
        <title>Bacterial isolates of synthetic phycosphere.</title>
        <authorList>
            <person name="Fu H."/>
            <person name="Moran M.A."/>
        </authorList>
    </citation>
    <scope>NUCLEOTIDE SEQUENCE [LARGE SCALE GENOMIC DNA]</scope>
    <source>
        <strain evidence="5 6">HF1</strain>
    </source>
</reference>
<dbReference type="InterPro" id="IPR018356">
    <property type="entry name" value="Tscrpt_reg_HTH_DeoR_CS"/>
</dbReference>
<accession>A0ABX0W0T3</accession>
<comment type="caution">
    <text evidence="5">The sequence shown here is derived from an EMBL/GenBank/DDBJ whole genome shotgun (WGS) entry which is preliminary data.</text>
</comment>
<dbReference type="SUPFAM" id="SSF100950">
    <property type="entry name" value="NagB/RpiA/CoA transferase-like"/>
    <property type="match status" value="1"/>
</dbReference>
<keyword evidence="2" id="KW-0238">DNA-binding</keyword>
<name>A0ABX0W0T3_9RHOB</name>
<evidence type="ECO:0000256" key="2">
    <source>
        <dbReference type="ARBA" id="ARBA00023125"/>
    </source>
</evidence>
<dbReference type="InterPro" id="IPR036390">
    <property type="entry name" value="WH_DNA-bd_sf"/>
</dbReference>
<dbReference type="Proteomes" id="UP000709466">
    <property type="component" value="Unassembled WGS sequence"/>
</dbReference>
<dbReference type="Pfam" id="PF08220">
    <property type="entry name" value="HTH_DeoR"/>
    <property type="match status" value="1"/>
</dbReference>
<dbReference type="RefSeq" id="WP_167639327.1">
    <property type="nucleotide sequence ID" value="NZ_JAATOP010000016.1"/>
</dbReference>
<organism evidence="5 6">
    <name type="scientific">Marivivens donghaensis</name>
    <dbReference type="NCBI Taxonomy" id="1699413"/>
    <lineage>
        <taxon>Bacteria</taxon>
        <taxon>Pseudomonadati</taxon>
        <taxon>Pseudomonadota</taxon>
        <taxon>Alphaproteobacteria</taxon>
        <taxon>Rhodobacterales</taxon>
        <taxon>Paracoccaceae</taxon>
        <taxon>Marivivens group</taxon>
        <taxon>Marivivens</taxon>
    </lineage>
</organism>
<keyword evidence="3" id="KW-0804">Transcription</keyword>